<dbReference type="GO" id="GO:0031218">
    <property type="term" value="F:arabinogalactan endo-1,4-beta-galactosidase activity"/>
    <property type="evidence" value="ECO:0007669"/>
    <property type="project" value="UniProtKB-EC"/>
</dbReference>
<evidence type="ECO:0000313" key="5">
    <source>
        <dbReference type="EMBL" id="PWB00442.1"/>
    </source>
</evidence>
<dbReference type="GO" id="GO:0045490">
    <property type="term" value="P:pectin catabolic process"/>
    <property type="evidence" value="ECO:0007669"/>
    <property type="project" value="TreeGrafter"/>
</dbReference>
<keyword evidence="2 4" id="KW-0378">Hydrolase</keyword>
<dbReference type="RefSeq" id="WP_107033319.1">
    <property type="nucleotide sequence ID" value="NZ_PUEC01000042.1"/>
</dbReference>
<dbReference type="PROSITE" id="PS51257">
    <property type="entry name" value="PROKAR_LIPOPROTEIN"/>
    <property type="match status" value="1"/>
</dbReference>
<comment type="catalytic activity">
    <reaction evidence="4">
        <text>The enzyme specifically hydrolyzes (1-&gt;4)-beta-D-galactosidic linkages in type I arabinogalactans.</text>
        <dbReference type="EC" id="3.2.1.89"/>
    </reaction>
</comment>
<dbReference type="Gene3D" id="3.20.20.80">
    <property type="entry name" value="Glycosidases"/>
    <property type="match status" value="1"/>
</dbReference>
<evidence type="ECO:0000256" key="3">
    <source>
        <dbReference type="ARBA" id="ARBA00023295"/>
    </source>
</evidence>
<dbReference type="GeneID" id="82527205"/>
<dbReference type="InterPro" id="IPR017853">
    <property type="entry name" value="GH"/>
</dbReference>
<dbReference type="Pfam" id="PF07745">
    <property type="entry name" value="Glyco_hydro_53"/>
    <property type="match status" value="1"/>
</dbReference>
<protein>
    <recommendedName>
        <fullName evidence="4">Arabinogalactan endo-beta-1,4-galactanase</fullName>
        <ecNumber evidence="4">3.2.1.89</ecNumber>
    </recommendedName>
</protein>
<dbReference type="EC" id="3.2.1.89" evidence="4"/>
<keyword evidence="3 4" id="KW-0326">Glycosidase</keyword>
<evidence type="ECO:0000256" key="4">
    <source>
        <dbReference type="RuleBase" id="RU361192"/>
    </source>
</evidence>
<accession>A0A2V1IMJ2</accession>
<reference evidence="6" key="1">
    <citation type="submission" date="2018-02" db="EMBL/GenBank/DDBJ databases">
        <authorList>
            <person name="Clavel T."/>
            <person name="Strowig T."/>
        </authorList>
    </citation>
    <scope>NUCLEOTIDE SEQUENCE [LARGE SCALE GENOMIC DNA]</scope>
    <source>
        <strain evidence="6">DSM 103720</strain>
    </source>
</reference>
<dbReference type="EMBL" id="PUEC01000042">
    <property type="protein sequence ID" value="PWB00442.1"/>
    <property type="molecule type" value="Genomic_DNA"/>
</dbReference>
<organism evidence="5 6">
    <name type="scientific">Duncaniella muris</name>
    <dbReference type="NCBI Taxonomy" id="2094150"/>
    <lineage>
        <taxon>Bacteria</taxon>
        <taxon>Pseudomonadati</taxon>
        <taxon>Bacteroidota</taxon>
        <taxon>Bacteroidia</taxon>
        <taxon>Bacteroidales</taxon>
        <taxon>Muribaculaceae</taxon>
        <taxon>Duncaniella</taxon>
    </lineage>
</organism>
<gene>
    <name evidence="5" type="ORF">C5O23_12825</name>
</gene>
<comment type="caution">
    <text evidence="5">The sequence shown here is derived from an EMBL/GenBank/DDBJ whole genome shotgun (WGS) entry which is preliminary data.</text>
</comment>
<evidence type="ECO:0000256" key="1">
    <source>
        <dbReference type="ARBA" id="ARBA00010687"/>
    </source>
</evidence>
<sequence>MKTECLKKILFVIFATVLSVGFIACQNQIEDVQPIESNQPEVGLFSRSTSELPFLQGADLSYINELQDGGVKYYDNGNEVDPYRMLKEYGGNLVRLRLWHNPTTWTQYSTLSDVKRSIGRAKAAGLNVLLDFHYSDSWTDPEKNLVPEAWRPVVKYSDILADSVYNYTYQTLTHLMNTNLLPELVQIGNETNKSIMVADNADLEPTNFVRNTKLFNAGLQAVADFNSDNRKNIQTILHVAMNPNDAMYWVSNHKKYGLKSFDLLGVSYYPQWQDYTPAQLGEFAARLYSTYGVRLFVAETGHIWTRAWNDDNINLMSKMCMGYPETPCPQLQKDFLIEVKEALIANGGAGFSAWEPFWVSANNQTLWGVGSNWENVAFFDFNNNLLKHGGMEAYGDYNVKVTFEVNMWEAGSDKKGYITGDFTDDGFGNWQIIPMKQAEEGSSTYYFDTYLCRNQSGRYYFLSDSTWTSQEYINGWQQDRTYNISTSDTWMKIAKKFGEE</sequence>
<name>A0A2V1IMJ2_9BACT</name>
<evidence type="ECO:0000313" key="6">
    <source>
        <dbReference type="Proteomes" id="UP000244905"/>
    </source>
</evidence>
<dbReference type="PANTHER" id="PTHR34983">
    <property type="entry name" value="ARABINOGALACTAN ENDO-BETA-1,4-GALACTANASE A"/>
    <property type="match status" value="1"/>
</dbReference>
<dbReference type="InterPro" id="IPR011683">
    <property type="entry name" value="Glyco_hydro_53"/>
</dbReference>
<dbReference type="GO" id="GO:0015926">
    <property type="term" value="F:glucosidase activity"/>
    <property type="evidence" value="ECO:0007669"/>
    <property type="project" value="InterPro"/>
</dbReference>
<dbReference type="SUPFAM" id="SSF51445">
    <property type="entry name" value="(Trans)glycosidases"/>
    <property type="match status" value="1"/>
</dbReference>
<dbReference type="PANTHER" id="PTHR34983:SF2">
    <property type="entry name" value="ENDO-BETA-1,4-GALACTANASE"/>
    <property type="match status" value="1"/>
</dbReference>
<dbReference type="AlphaFoldDB" id="A0A2V1IMJ2"/>
<evidence type="ECO:0000256" key="2">
    <source>
        <dbReference type="ARBA" id="ARBA00022801"/>
    </source>
</evidence>
<proteinExistence type="inferred from homology"/>
<dbReference type="Proteomes" id="UP000244905">
    <property type="component" value="Unassembled WGS sequence"/>
</dbReference>
<comment type="similarity">
    <text evidence="1 4">Belongs to the glycosyl hydrolase 53 family.</text>
</comment>
<keyword evidence="6" id="KW-1185">Reference proteome</keyword>